<dbReference type="OrthoDB" id="2320579at2"/>
<dbReference type="RefSeq" id="WP_048703830.1">
    <property type="nucleotide sequence ID" value="NZ_CP012034.1"/>
</dbReference>
<dbReference type="EMBL" id="CP012034">
    <property type="protein sequence ID" value="AKP66905.1"/>
    <property type="molecule type" value="Genomic_DNA"/>
</dbReference>
<evidence type="ECO:0000313" key="2">
    <source>
        <dbReference type="EMBL" id="AKP66905.1"/>
    </source>
</evidence>
<dbReference type="KEGG" id="lgn:ABM34_04755"/>
<proteinExistence type="predicted"/>
<accession>A0A0H4QZN0</accession>
<keyword evidence="1" id="KW-1133">Transmembrane helix</keyword>
<keyword evidence="1" id="KW-0812">Transmembrane</keyword>
<feature type="transmembrane region" description="Helical" evidence="1">
    <location>
        <begin position="41"/>
        <end position="61"/>
    </location>
</feature>
<gene>
    <name evidence="2" type="ORF">ABM34_04755</name>
</gene>
<evidence type="ECO:0000313" key="3">
    <source>
        <dbReference type="Proteomes" id="UP000036106"/>
    </source>
</evidence>
<evidence type="ECO:0000256" key="1">
    <source>
        <dbReference type="SAM" id="Phobius"/>
    </source>
</evidence>
<dbReference type="PATRIC" id="fig|1007676.4.peg.943"/>
<dbReference type="AlphaFoldDB" id="A0A0H4QZN0"/>
<organism evidence="2 3">
    <name type="scientific">Companilactobacillus ginsenosidimutans</name>
    <dbReference type="NCBI Taxonomy" id="1007676"/>
    <lineage>
        <taxon>Bacteria</taxon>
        <taxon>Bacillati</taxon>
        <taxon>Bacillota</taxon>
        <taxon>Bacilli</taxon>
        <taxon>Lactobacillales</taxon>
        <taxon>Lactobacillaceae</taxon>
        <taxon>Companilactobacillus</taxon>
    </lineage>
</organism>
<name>A0A0H4QZN0_9LACO</name>
<feature type="transmembrane region" description="Helical" evidence="1">
    <location>
        <begin position="6"/>
        <end position="29"/>
    </location>
</feature>
<sequence length="98" mass="11387">MYFSPIFLQTSLFTVAIILILFMVLITIYKQRHQLKLWDKSMTLASVVLLNTIYSILTYYFNLPYELNAVVTGGLTLVAFGYVVVIIWEFIKRKKING</sequence>
<keyword evidence="3" id="KW-1185">Reference proteome</keyword>
<dbReference type="Proteomes" id="UP000036106">
    <property type="component" value="Chromosome"/>
</dbReference>
<reference evidence="3" key="1">
    <citation type="submission" date="2015-07" db="EMBL/GenBank/DDBJ databases">
        <title>Lactobacillus ginsenosidimutans/EMML 3141/ whole genome sequencing.</title>
        <authorList>
            <person name="Kim M.K."/>
            <person name="Im W.-T."/>
            <person name="Srinivasan S."/>
            <person name="Lee J.-J."/>
        </authorList>
    </citation>
    <scope>NUCLEOTIDE SEQUENCE [LARGE SCALE GENOMIC DNA]</scope>
    <source>
        <strain evidence="3">EMML 3041</strain>
    </source>
</reference>
<protein>
    <submittedName>
        <fullName evidence="2">Uncharacterized protein</fullName>
    </submittedName>
</protein>
<keyword evidence="1" id="KW-0472">Membrane</keyword>
<feature type="transmembrane region" description="Helical" evidence="1">
    <location>
        <begin position="67"/>
        <end position="91"/>
    </location>
</feature>